<protein>
    <submittedName>
        <fullName evidence="1">Uncharacterized protein</fullName>
    </submittedName>
</protein>
<organism evidence="1">
    <name type="scientific">Clostridium symbiosum</name>
    <name type="common">Bacteroides symbiosus</name>
    <dbReference type="NCBI Taxonomy" id="1512"/>
    <lineage>
        <taxon>Bacteria</taxon>
        <taxon>Bacillati</taxon>
        <taxon>Bacillota</taxon>
        <taxon>Clostridia</taxon>
        <taxon>Lachnospirales</taxon>
        <taxon>Lachnospiraceae</taxon>
        <taxon>Otoolea</taxon>
    </lineage>
</organism>
<dbReference type="EMBL" id="CACRUA010000081">
    <property type="protein sequence ID" value="VYU81771.1"/>
    <property type="molecule type" value="Genomic_DNA"/>
</dbReference>
<dbReference type="RefSeq" id="WP_156685015.1">
    <property type="nucleotide sequence ID" value="NZ_CACRUA010000081.1"/>
</dbReference>
<accession>A0A6N3HZL1</accession>
<name>A0A6N3HZL1_CLOSY</name>
<gene>
    <name evidence="1" type="ORF">CSLFYP84_04471</name>
</gene>
<proteinExistence type="predicted"/>
<reference evidence="1" key="1">
    <citation type="submission" date="2019-11" db="EMBL/GenBank/DDBJ databases">
        <authorList>
            <person name="Feng L."/>
        </authorList>
    </citation>
    <scope>NUCLEOTIDE SEQUENCE</scope>
    <source>
        <strain evidence="1">CsymbiosumLFYP84</strain>
    </source>
</reference>
<sequence>MNRYLLLCRIKSDDGSIEPKYMWFPDADVMKNYIRSVQEISKEKVFVDYAGEIIEDRIVIQREFKRDILLSEKSKELLSFYNNKKSVYWDYHKKVFAKYGIDIEKELIAGYPLGVILDYLTWGHSIEDIILYFNPPCVELKNMLMDLFVEAINICEEEQDSILGLDDQLVKRTIPRYYDLYCESKQSDHLELR</sequence>
<dbReference type="AlphaFoldDB" id="A0A6N3HZL1"/>
<evidence type="ECO:0000313" key="1">
    <source>
        <dbReference type="EMBL" id="VYU81771.1"/>
    </source>
</evidence>